<protein>
    <recommendedName>
        <fullName evidence="3">Outer membrane protein beta-barrel domain-containing protein</fullName>
    </recommendedName>
</protein>
<organism evidence="1 2">
    <name type="scientific">Chryseobacterium soli</name>
    <dbReference type="NCBI Taxonomy" id="445961"/>
    <lineage>
        <taxon>Bacteria</taxon>
        <taxon>Pseudomonadati</taxon>
        <taxon>Bacteroidota</taxon>
        <taxon>Flavobacteriia</taxon>
        <taxon>Flavobacteriales</taxon>
        <taxon>Weeksellaceae</taxon>
        <taxon>Chryseobacterium group</taxon>
        <taxon>Chryseobacterium</taxon>
    </lineage>
</organism>
<evidence type="ECO:0000313" key="1">
    <source>
        <dbReference type="EMBL" id="KFF12363.1"/>
    </source>
</evidence>
<dbReference type="OrthoDB" id="1149207at2"/>
<name>A0A086A6P9_9FLAO</name>
<dbReference type="RefSeq" id="WP_034711542.1">
    <property type="nucleotide sequence ID" value="NZ_JPRH01000004.1"/>
</dbReference>
<reference evidence="1 2" key="1">
    <citation type="submission" date="2014-07" db="EMBL/GenBank/DDBJ databases">
        <title>Genome of Chryseobacterium soli DSM 19298.</title>
        <authorList>
            <person name="Stropko S.J."/>
            <person name="Pipes S.E."/>
            <person name="Newman J."/>
        </authorList>
    </citation>
    <scope>NUCLEOTIDE SEQUENCE [LARGE SCALE GENOMIC DNA]</scope>
    <source>
        <strain evidence="1 2">DSM 19298</strain>
    </source>
</reference>
<sequence length="150" mass="17057">MKLYYSFLIVFAGSAMQGQILDKTVISAAYRYTGRNVLQGGLEYKMNTSTSESFIVGASLLYSSIHDKAKFLPEANMYYTNRKGQLLGISLNPYSIEPRIGISLFSIFYLNTGYAFPIHKEKYFKGITLGIQLNIAPFKNTTFYDQFKMM</sequence>
<accession>A0A086A6P9</accession>
<proteinExistence type="predicted"/>
<keyword evidence="2" id="KW-1185">Reference proteome</keyword>
<evidence type="ECO:0008006" key="3">
    <source>
        <dbReference type="Google" id="ProtNLM"/>
    </source>
</evidence>
<comment type="caution">
    <text evidence="1">The sequence shown here is derived from an EMBL/GenBank/DDBJ whole genome shotgun (WGS) entry which is preliminary data.</text>
</comment>
<dbReference type="Proteomes" id="UP000028705">
    <property type="component" value="Unassembled WGS sequence"/>
</dbReference>
<dbReference type="AlphaFoldDB" id="A0A086A6P9"/>
<dbReference type="EMBL" id="JPRH01000004">
    <property type="protein sequence ID" value="KFF12363.1"/>
    <property type="molecule type" value="Genomic_DNA"/>
</dbReference>
<gene>
    <name evidence="1" type="ORF">IW15_12470</name>
</gene>
<dbReference type="eggNOG" id="ENOG50338DM">
    <property type="taxonomic scope" value="Bacteria"/>
</dbReference>
<evidence type="ECO:0000313" key="2">
    <source>
        <dbReference type="Proteomes" id="UP000028705"/>
    </source>
</evidence>